<dbReference type="InterPro" id="IPR030918">
    <property type="entry name" value="PT_fungal_PKS"/>
</dbReference>
<dbReference type="InterPro" id="IPR020806">
    <property type="entry name" value="PKS_PP-bd"/>
</dbReference>
<keyword evidence="4" id="KW-0808">Transferase</keyword>
<dbReference type="Gene3D" id="3.10.129.110">
    <property type="entry name" value="Polyketide synthase dehydratase"/>
    <property type="match status" value="1"/>
</dbReference>
<dbReference type="PROSITE" id="PS00606">
    <property type="entry name" value="KS3_1"/>
    <property type="match status" value="1"/>
</dbReference>
<dbReference type="InterPro" id="IPR006162">
    <property type="entry name" value="Ppantetheine_attach_site"/>
</dbReference>
<dbReference type="EMBL" id="JARJCW010000040">
    <property type="protein sequence ID" value="KAJ7206375.1"/>
    <property type="molecule type" value="Genomic_DNA"/>
</dbReference>
<dbReference type="PROSITE" id="PS52004">
    <property type="entry name" value="KS3_2"/>
    <property type="match status" value="1"/>
</dbReference>
<evidence type="ECO:0000259" key="9">
    <source>
        <dbReference type="PROSITE" id="PS52019"/>
    </source>
</evidence>
<dbReference type="SMART" id="SM00825">
    <property type="entry name" value="PKS_KS"/>
    <property type="match status" value="1"/>
</dbReference>
<feature type="domain" description="Carrier" evidence="7">
    <location>
        <begin position="1636"/>
        <end position="1711"/>
    </location>
</feature>
<dbReference type="SMART" id="SM00823">
    <property type="entry name" value="PKS_PP"/>
    <property type="match status" value="2"/>
</dbReference>
<dbReference type="Pfam" id="PF00975">
    <property type="entry name" value="Thioesterase"/>
    <property type="match status" value="1"/>
</dbReference>
<comment type="pathway">
    <text evidence="1">Secondary metabolite biosynthesis.</text>
</comment>
<keyword evidence="3" id="KW-0597">Phosphoprotein</keyword>
<dbReference type="Pfam" id="PF02801">
    <property type="entry name" value="Ketoacyl-synt_C"/>
    <property type="match status" value="1"/>
</dbReference>
<dbReference type="InterPro" id="IPR014031">
    <property type="entry name" value="Ketoacyl_synth_C"/>
</dbReference>
<evidence type="ECO:0000256" key="4">
    <source>
        <dbReference type="ARBA" id="ARBA00022679"/>
    </source>
</evidence>
<keyword evidence="2" id="KW-0596">Phosphopantetheine</keyword>
<feature type="domain" description="Ketosynthase family 3 (KS3)" evidence="8">
    <location>
        <begin position="386"/>
        <end position="812"/>
    </location>
</feature>
<dbReference type="SUPFAM" id="SSF53474">
    <property type="entry name" value="alpha/beta-Hydrolases"/>
    <property type="match status" value="1"/>
</dbReference>
<dbReference type="Pfam" id="PF00109">
    <property type="entry name" value="ketoacyl-synt"/>
    <property type="match status" value="1"/>
</dbReference>
<dbReference type="SUPFAM" id="SSF52151">
    <property type="entry name" value="FabD/lysophospholipase-like"/>
    <property type="match status" value="2"/>
</dbReference>
<dbReference type="InterPro" id="IPR042104">
    <property type="entry name" value="PKS_dehydratase_sf"/>
</dbReference>
<dbReference type="SUPFAM" id="SSF53901">
    <property type="entry name" value="Thiolase-like"/>
    <property type="match status" value="1"/>
</dbReference>
<dbReference type="Gene3D" id="3.40.366.10">
    <property type="entry name" value="Malonyl-Coenzyme A Acyl Carrier Protein, domain 2"/>
    <property type="match status" value="3"/>
</dbReference>
<dbReference type="Gene3D" id="3.30.70.3290">
    <property type="match status" value="1"/>
</dbReference>
<keyword evidence="5" id="KW-0843">Virulence</keyword>
<dbReference type="InterPro" id="IPR049551">
    <property type="entry name" value="PKS_DH_C"/>
</dbReference>
<dbReference type="InterPro" id="IPR001031">
    <property type="entry name" value="Thioesterase"/>
</dbReference>
<evidence type="ECO:0000259" key="7">
    <source>
        <dbReference type="PROSITE" id="PS50075"/>
    </source>
</evidence>
<dbReference type="Gene3D" id="3.30.70.250">
    <property type="entry name" value="Malonyl-CoA ACP transacylase, ACP-binding"/>
    <property type="match status" value="1"/>
</dbReference>
<dbReference type="GO" id="GO:0044550">
    <property type="term" value="P:secondary metabolite biosynthetic process"/>
    <property type="evidence" value="ECO:0007669"/>
    <property type="project" value="TreeGrafter"/>
</dbReference>
<name>A0AAD6V9K1_9AGAR</name>
<dbReference type="InterPro" id="IPR014030">
    <property type="entry name" value="Ketoacyl_synth_N"/>
</dbReference>
<dbReference type="InterPro" id="IPR020841">
    <property type="entry name" value="PKS_Beta-ketoAc_synthase_dom"/>
</dbReference>
<dbReference type="Pfam" id="PF00698">
    <property type="entry name" value="Acyl_transf_1"/>
    <property type="match status" value="1"/>
</dbReference>
<dbReference type="InterPro" id="IPR036736">
    <property type="entry name" value="ACP-like_sf"/>
</dbReference>
<organism evidence="10 11">
    <name type="scientific">Mycena pura</name>
    <dbReference type="NCBI Taxonomy" id="153505"/>
    <lineage>
        <taxon>Eukaryota</taxon>
        <taxon>Fungi</taxon>
        <taxon>Dikarya</taxon>
        <taxon>Basidiomycota</taxon>
        <taxon>Agaricomycotina</taxon>
        <taxon>Agaricomycetes</taxon>
        <taxon>Agaricomycetidae</taxon>
        <taxon>Agaricales</taxon>
        <taxon>Marasmiineae</taxon>
        <taxon>Mycenaceae</taxon>
        <taxon>Mycena</taxon>
    </lineage>
</organism>
<feature type="domain" description="Carrier" evidence="7">
    <location>
        <begin position="1740"/>
        <end position="1817"/>
    </location>
</feature>
<dbReference type="GO" id="GO:0004315">
    <property type="term" value="F:3-oxoacyl-[acyl-carrier-protein] synthase activity"/>
    <property type="evidence" value="ECO:0007669"/>
    <property type="project" value="InterPro"/>
</dbReference>
<dbReference type="PROSITE" id="PS00012">
    <property type="entry name" value="PHOSPHOPANTETHEINE"/>
    <property type="match status" value="1"/>
</dbReference>
<dbReference type="GO" id="GO:0031177">
    <property type="term" value="F:phosphopantetheine binding"/>
    <property type="evidence" value="ECO:0007669"/>
    <property type="project" value="InterPro"/>
</dbReference>
<dbReference type="Gene3D" id="1.10.1200.10">
    <property type="entry name" value="ACP-like"/>
    <property type="match status" value="2"/>
</dbReference>
<protein>
    <submittedName>
        <fullName evidence="10">Polyketide synthase</fullName>
    </submittedName>
</protein>
<dbReference type="InterPro" id="IPR009081">
    <property type="entry name" value="PP-bd_ACP"/>
</dbReference>
<dbReference type="NCBIfam" id="TIGR04532">
    <property type="entry name" value="PT_fungal_PKS"/>
    <property type="match status" value="1"/>
</dbReference>
<dbReference type="InterPro" id="IPR018201">
    <property type="entry name" value="Ketoacyl_synth_AS"/>
</dbReference>
<dbReference type="InterPro" id="IPR050091">
    <property type="entry name" value="PKS_NRPS_Biosynth_Enz"/>
</dbReference>
<dbReference type="InterPro" id="IPR014043">
    <property type="entry name" value="Acyl_transferase_dom"/>
</dbReference>
<evidence type="ECO:0000313" key="10">
    <source>
        <dbReference type="EMBL" id="KAJ7206375.1"/>
    </source>
</evidence>
<dbReference type="InterPro" id="IPR029058">
    <property type="entry name" value="AB_hydrolase_fold"/>
</dbReference>
<dbReference type="Pfam" id="PF14765">
    <property type="entry name" value="PS-DH"/>
    <property type="match status" value="1"/>
</dbReference>
<evidence type="ECO:0000256" key="2">
    <source>
        <dbReference type="ARBA" id="ARBA00022450"/>
    </source>
</evidence>
<accession>A0AAD6V9K1</accession>
<evidence type="ECO:0000256" key="5">
    <source>
        <dbReference type="ARBA" id="ARBA00023026"/>
    </source>
</evidence>
<dbReference type="SUPFAM" id="SSF55048">
    <property type="entry name" value="Probable ACP-binding domain of malonyl-CoA ACP transacylase"/>
    <property type="match status" value="1"/>
</dbReference>
<reference evidence="10" key="1">
    <citation type="submission" date="2023-03" db="EMBL/GenBank/DDBJ databases">
        <title>Massive genome expansion in bonnet fungi (Mycena s.s.) driven by repeated elements and novel gene families across ecological guilds.</title>
        <authorList>
            <consortium name="Lawrence Berkeley National Laboratory"/>
            <person name="Harder C.B."/>
            <person name="Miyauchi S."/>
            <person name="Viragh M."/>
            <person name="Kuo A."/>
            <person name="Thoen E."/>
            <person name="Andreopoulos B."/>
            <person name="Lu D."/>
            <person name="Skrede I."/>
            <person name="Drula E."/>
            <person name="Henrissat B."/>
            <person name="Morin E."/>
            <person name="Kohler A."/>
            <person name="Barry K."/>
            <person name="LaButti K."/>
            <person name="Morin E."/>
            <person name="Salamov A."/>
            <person name="Lipzen A."/>
            <person name="Mereny Z."/>
            <person name="Hegedus B."/>
            <person name="Baldrian P."/>
            <person name="Stursova M."/>
            <person name="Weitz H."/>
            <person name="Taylor A."/>
            <person name="Grigoriev I.V."/>
            <person name="Nagy L.G."/>
            <person name="Martin F."/>
            <person name="Kauserud H."/>
        </authorList>
    </citation>
    <scope>NUCLEOTIDE SEQUENCE</scope>
    <source>
        <strain evidence="10">9144</strain>
    </source>
</reference>
<dbReference type="Pfam" id="PF16073">
    <property type="entry name" value="SAT"/>
    <property type="match status" value="1"/>
</dbReference>
<comment type="caution">
    <text evidence="10">The sequence shown here is derived from an EMBL/GenBank/DDBJ whole genome shotgun (WGS) entry which is preliminary data.</text>
</comment>
<dbReference type="InterPro" id="IPR001227">
    <property type="entry name" value="Ac_transferase_dom_sf"/>
</dbReference>
<proteinExistence type="predicted"/>
<gene>
    <name evidence="10" type="ORF">GGX14DRAFT_643504</name>
</gene>
<dbReference type="InterPro" id="IPR020802">
    <property type="entry name" value="TesA-like"/>
</dbReference>
<dbReference type="Pfam" id="PF22621">
    <property type="entry name" value="CurL-like_PKS_C"/>
    <property type="match status" value="1"/>
</dbReference>
<keyword evidence="11" id="KW-1185">Reference proteome</keyword>
<feature type="active site" description="Proton donor; for dehydratase activity" evidence="6">
    <location>
        <position position="1515"/>
    </location>
</feature>
<dbReference type="InterPro" id="IPR016036">
    <property type="entry name" value="Malonyl_transacylase_ACP-bd"/>
</dbReference>
<evidence type="ECO:0000256" key="6">
    <source>
        <dbReference type="PROSITE-ProRule" id="PRU01363"/>
    </source>
</evidence>
<dbReference type="InterPro" id="IPR016035">
    <property type="entry name" value="Acyl_Trfase/lysoPLipase"/>
</dbReference>
<dbReference type="PANTHER" id="PTHR43775">
    <property type="entry name" value="FATTY ACID SYNTHASE"/>
    <property type="match status" value="1"/>
</dbReference>
<evidence type="ECO:0000256" key="3">
    <source>
        <dbReference type="ARBA" id="ARBA00022553"/>
    </source>
</evidence>
<dbReference type="Gene3D" id="3.40.50.1820">
    <property type="entry name" value="alpha/beta hydrolase"/>
    <property type="match status" value="1"/>
</dbReference>
<feature type="domain" description="PKS/mFAS DH" evidence="9">
    <location>
        <begin position="1289"/>
        <end position="1604"/>
    </location>
</feature>
<dbReference type="SMART" id="SM00827">
    <property type="entry name" value="PKS_AT"/>
    <property type="match status" value="1"/>
</dbReference>
<dbReference type="GO" id="GO:0006633">
    <property type="term" value="P:fatty acid biosynthetic process"/>
    <property type="evidence" value="ECO:0007669"/>
    <property type="project" value="InterPro"/>
</dbReference>
<evidence type="ECO:0000313" key="11">
    <source>
        <dbReference type="Proteomes" id="UP001219525"/>
    </source>
</evidence>
<dbReference type="SMART" id="SM00824">
    <property type="entry name" value="PKS_TE"/>
    <property type="match status" value="1"/>
</dbReference>
<dbReference type="Gene3D" id="3.40.47.10">
    <property type="match status" value="1"/>
</dbReference>
<feature type="region of interest" description="N-terminal hotdog fold" evidence="6">
    <location>
        <begin position="1289"/>
        <end position="1427"/>
    </location>
</feature>
<feature type="active site" description="Proton acceptor; for dehydratase activity" evidence="6">
    <location>
        <position position="1329"/>
    </location>
</feature>
<evidence type="ECO:0000259" key="8">
    <source>
        <dbReference type="PROSITE" id="PS52004"/>
    </source>
</evidence>
<dbReference type="CDD" id="cd00833">
    <property type="entry name" value="PKS"/>
    <property type="match status" value="1"/>
</dbReference>
<feature type="region of interest" description="C-terminal hotdog fold" evidence="6">
    <location>
        <begin position="1451"/>
        <end position="1604"/>
    </location>
</feature>
<evidence type="ECO:0000256" key="1">
    <source>
        <dbReference type="ARBA" id="ARBA00005179"/>
    </source>
</evidence>
<dbReference type="PANTHER" id="PTHR43775:SF37">
    <property type="entry name" value="SI:DKEY-61P9.11"/>
    <property type="match status" value="1"/>
</dbReference>
<dbReference type="Proteomes" id="UP001219525">
    <property type="component" value="Unassembled WGS sequence"/>
</dbReference>
<sequence length="2110" mass="228292">MIPPATVDIPIFAGQGTSGTSAARTQALQDARTSSGATLLSACHEVFHIELLSLPPDCLSSAGVELEDFKRRESLLDAPTAKYQHNPIISGTTLFLFHSLRYLSFVESYGLATGSLTPFRDVLKRSDCILGFSSGILPACVVASSADLVDYITHAVQAYRLAIWVGVRTQIYRAKTLADAHVTDADSDLPWSLVILGASKLEVEDLPSAPSTSLYITAVMDGSSVSISGRPDMLAQFSKTLGSRYAVHKTTLDTLYHSPVHAAAHGARLEVMADIARRDIRFPHFRDLKVPIHSTFTGADVTRRTQIGSLVELVVDMILTQPVYWNLVTGNIFEALPDTVSIRLLNFGPGTGLLKTTERAFPRARVSSVDVTRDAQPDSHHVGAKQEPIAIVGMGINMPSAPNKDKLWAILENGINTISEIPGHRFKVEDYDGKKYPGRQMKARTGNFLDDVDAFDNKFFKISPREAKSMDPQQRILLHTAYEALEDSGYVPNATPSFRPETFGCYIGVATGDYVQNLRDEVDVYYSTGTLRAFLSGRISFAMKLSGPSITVDTACSSSNVAMYQGVRALMNRDCDAALVGGVNVVSSPDMFLGLDRGHFLSPTGQCKAFDASADGYSRAEGCGIFILKRLRDAEAENDNILGIVRGIEVNQSGLAHSITYPHAATQAALFRKVLQNSGIDPTRVNVVEAHGTGTQAGDPNEMESLRSVLAPNRAPNNPLHITSVKANIGHLEAASGAAGLAKLLLMLQHRLIPRQISFQTLNPLMTPLEDDNTIIDQTQTPWLPSHAGMTRVALLNNFGAAGSNTALVLEEHVKPVSAPPLHTMSFVFGMSAKTVPALEELRAKYIDWLRSPASADVALSDIAYTATARRQLYGCRIAVSASTLAELAEKLVGAEIAQTPNELAKAVFVFSGQGSQYIGMGRQLYEECALFREFIDECHNVLATAGFPGVHAIILGTEASGLGALEEVEAYQASIFSLECGLAKLWMSWGLVPSAVVGHSLGEYAALVTAGVLGLKDALLIVAHRVRLMVQKCNIDSTTMIAVNLDPQAVEEILCQCTGVPDLTIACYNSPVDCVLSGPLVQLIIFKAHLDSEVRCKNVFLSVPFGYHSTAMAPLLDDLTDIAKGFTLRPPMIPIVSNVLGDVVLPGDASIFTAAYFSHHCTEPVQFDRGVRALLSRPEFRKVDAWLELGPHNACLGMLKAIPAVPKDGLFLASLRKSQPSSATLTASLAQLFTSNFTLNWRATFAHLPRVTCISMPSYPLAKTKFWLAFQETRPAPVVDAPADSQAHDLVTAYSLLRRWAQYPSADNDFVAIFETPICDLAASIVGHCVGGVPLCPASVYIELVLAGVDLSGRHLQESHHDSHAVLRRTEFENPLVYNDMVASTVLTTIARPKGQGTFSVKSRVNATGEESVHVRGEFKYQPTLRTTAKFVQMLPFISRHIAAVQSQGGNPPERFSTRTAYEVIFPRVVDYAKQYHTIQSLTVDASGMEGCATIQLPADYDRGKFVVHPVWMDTLLHVAGFVANLQGGIGDAFICSQVGAVKVFPALVNNDKPYLVYCSNAWLPEKGTMIAEAYAVQIAEPRRIVAHMKAMHFRRVRLSSLKKSLAHAAGEPPSVKIAESTQENHGSPLPPSIEDVTATVLKLISDACDVPATSVDLSTDLASLGIDSMMSIEIFAGLRDAFSSAELDAHVLLFCTTIADICGEIVSSVKTAPSTETLVEDTSSQLTLLDEKQLELDIANPDRALDVMPILSSVLEVSIDSLEADIDLGSLGLDSLTSIEARRALKTQFGADLPSDFFTIYSTASAVQAYFSGPKRAEVVQPSPAAVLSSTKQKSMQPSGSLRLAHSLLDASFTRIGRALQLDAIPVPIQQPETSGRLPLFVIHDGSGLVNYYDRVSFLDRAIWGIHNPRFASGRPWDGLVDMAAAYVDYILSTTAGPLLLGGWSFGGVVAYEIALQLTARGIQVKGILLIDSPSPINHTPLSDALIDTVINLDARAACSELRALVKKQFSMNARMLEKYVPHATASVCPPLVLLRSSDGFRLKGVDIPAWLADRSDPQTSVVGWQSLAHCSVKVLDIPGHHFEPFRSSNVSELSLRIADACEYFECL</sequence>
<dbReference type="SUPFAM" id="SSF47336">
    <property type="entry name" value="ACP-like"/>
    <property type="match status" value="2"/>
</dbReference>
<dbReference type="InterPro" id="IPR016039">
    <property type="entry name" value="Thiolase-like"/>
</dbReference>
<dbReference type="GO" id="GO:0004312">
    <property type="term" value="F:fatty acid synthase activity"/>
    <property type="evidence" value="ECO:0007669"/>
    <property type="project" value="TreeGrafter"/>
</dbReference>
<dbReference type="PROSITE" id="PS52019">
    <property type="entry name" value="PKS_MFAS_DH"/>
    <property type="match status" value="1"/>
</dbReference>
<dbReference type="Pfam" id="PF00550">
    <property type="entry name" value="PP-binding"/>
    <property type="match status" value="2"/>
</dbReference>
<dbReference type="InterPro" id="IPR049900">
    <property type="entry name" value="PKS_mFAS_DH"/>
</dbReference>
<dbReference type="InterPro" id="IPR032088">
    <property type="entry name" value="SAT"/>
</dbReference>
<dbReference type="PROSITE" id="PS50075">
    <property type="entry name" value="CARRIER"/>
    <property type="match status" value="2"/>
</dbReference>